<name>A0A0M0EDW7_KOMEU</name>
<accession>A0A0M0EDW7</accession>
<sequence>MIWSGRNTIMETGHSDREAEKNEATRRALAEADAGLFISGEAVKAWAASLGTDHPLPLPEPGQ</sequence>
<protein>
    <recommendedName>
        <fullName evidence="4">CopG family transcriptional regulator</fullName>
    </recommendedName>
</protein>
<dbReference type="AlphaFoldDB" id="A0A0M0EDW7"/>
<evidence type="ECO:0000313" key="2">
    <source>
        <dbReference type="EMBL" id="KON63447.1"/>
    </source>
</evidence>
<feature type="region of interest" description="Disordered" evidence="1">
    <location>
        <begin position="1"/>
        <end position="23"/>
    </location>
</feature>
<dbReference type="EMBL" id="LHUQ01000029">
    <property type="protein sequence ID" value="KON63447.1"/>
    <property type="molecule type" value="Genomic_DNA"/>
</dbReference>
<dbReference type="PATRIC" id="fig|33995.3.peg.3405"/>
<feature type="compositionally biased region" description="Basic and acidic residues" evidence="1">
    <location>
        <begin position="13"/>
        <end position="23"/>
    </location>
</feature>
<evidence type="ECO:0008006" key="4">
    <source>
        <dbReference type="Google" id="ProtNLM"/>
    </source>
</evidence>
<reference evidence="2" key="1">
    <citation type="submission" date="2015-08" db="EMBL/GenBank/DDBJ databases">
        <title>Draft genome sequence of Komagataeibacter europaeus CECT 8546 a cellulose producer strain from vinegar produced by the traditional method.</title>
        <authorList>
            <person name="Poehlein A."/>
            <person name="Valera M.J."/>
            <person name="Haack F.S."/>
            <person name="Mas A."/>
            <person name="Daniel R."/>
            <person name="Streit W.R."/>
            <person name="Mateo E."/>
        </authorList>
    </citation>
    <scope>NUCLEOTIDE SEQUENCE [LARGE SCALE GENOMIC DNA]</scope>
    <source>
        <strain evidence="2">CECT 8546</strain>
    </source>
</reference>
<dbReference type="Proteomes" id="UP000037566">
    <property type="component" value="Unassembled WGS sequence"/>
</dbReference>
<evidence type="ECO:0000313" key="3">
    <source>
        <dbReference type="Proteomes" id="UP000037566"/>
    </source>
</evidence>
<organism evidence="2 3">
    <name type="scientific">Komagataeibacter europaeus</name>
    <name type="common">Gluconacetobacter europaeus</name>
    <dbReference type="NCBI Taxonomy" id="33995"/>
    <lineage>
        <taxon>Bacteria</taxon>
        <taxon>Pseudomonadati</taxon>
        <taxon>Pseudomonadota</taxon>
        <taxon>Alphaproteobacteria</taxon>
        <taxon>Acetobacterales</taxon>
        <taxon>Acetobacteraceae</taxon>
        <taxon>Komagataeibacter</taxon>
    </lineage>
</organism>
<comment type="caution">
    <text evidence="2">The sequence shown here is derived from an EMBL/GenBank/DDBJ whole genome shotgun (WGS) entry which is preliminary data.</text>
</comment>
<feature type="compositionally biased region" description="Polar residues" evidence="1">
    <location>
        <begin position="1"/>
        <end position="10"/>
    </location>
</feature>
<evidence type="ECO:0000256" key="1">
    <source>
        <dbReference type="SAM" id="MobiDB-lite"/>
    </source>
</evidence>
<proteinExistence type="predicted"/>
<keyword evidence="3" id="KW-1185">Reference proteome</keyword>
<gene>
    <name evidence="2" type="ORF">KOEU_30730</name>
</gene>
<dbReference type="STRING" id="33995.KOEU_30730"/>